<evidence type="ECO:0000256" key="4">
    <source>
        <dbReference type="RuleBase" id="RU003693"/>
    </source>
</evidence>
<sequence length="409" mass="44873">MQEPTPPPVLEGQEVADLFKKAYSYTRAREAQASGYYPYFVPIGDSSANEVVVDGHTLIMVGSNNYLGYTHDPRVMEAAAAAARQYGTGCTGSRFLNGTLDIHEKLENDLAAFCKKESALVFSTGFQTNLGTITSLVGRDDVVVMDKLDHASIVDGCRLSFGETRRYKHNNLQELDSILSKVHPKKGRMVVVDGVFSMEGDMPDLPQIVEISKRHNARLLVDEAHAVGVMGETGIGASEEQGVIDDVDLLVGTFSKSFASIGGYVAGEEAVIHYMKHHARSLIFSASMPPYAVATVQKTLDLMKAEPERRQRVKDVAARMRNEFKSMGFDIANSQTPIVPVVIGDLQPTFMFWKRLFEEGIFVNPVVPPAVPATSCLLRTSYMATHTDAHLDRIASTFKKVGRELGLIP</sequence>
<comment type="caution">
    <text evidence="6">The sequence shown here is derived from an EMBL/GenBank/DDBJ whole genome shotgun (WGS) entry which is preliminary data.</text>
</comment>
<dbReference type="AlphaFoldDB" id="A0A7Y2H2Q7"/>
<protein>
    <submittedName>
        <fullName evidence="6">Aminotransferase class I/II-fold pyridoxal phosphate-dependent enzyme</fullName>
    </submittedName>
</protein>
<evidence type="ECO:0000259" key="5">
    <source>
        <dbReference type="Pfam" id="PF00155"/>
    </source>
</evidence>
<dbReference type="InterPro" id="IPR050087">
    <property type="entry name" value="AON_synthase_class-II"/>
</dbReference>
<dbReference type="SUPFAM" id="SSF53383">
    <property type="entry name" value="PLP-dependent transferases"/>
    <property type="match status" value="1"/>
</dbReference>
<organism evidence="6 7">
    <name type="scientific">Eiseniibacteriota bacterium</name>
    <dbReference type="NCBI Taxonomy" id="2212470"/>
    <lineage>
        <taxon>Bacteria</taxon>
        <taxon>Candidatus Eiseniibacteriota</taxon>
    </lineage>
</organism>
<dbReference type="CDD" id="cd06454">
    <property type="entry name" value="KBL_like"/>
    <property type="match status" value="1"/>
</dbReference>
<gene>
    <name evidence="6" type="ORF">HKN21_10945</name>
</gene>
<dbReference type="InterPro" id="IPR001917">
    <property type="entry name" value="Aminotrans_II_pyridoxalP_BS"/>
</dbReference>
<dbReference type="InterPro" id="IPR015424">
    <property type="entry name" value="PyrdxlP-dep_Trfase"/>
</dbReference>
<dbReference type="InterPro" id="IPR004839">
    <property type="entry name" value="Aminotransferase_I/II_large"/>
</dbReference>
<dbReference type="GO" id="GO:0008483">
    <property type="term" value="F:transaminase activity"/>
    <property type="evidence" value="ECO:0007669"/>
    <property type="project" value="UniProtKB-KW"/>
</dbReference>
<evidence type="ECO:0000313" key="7">
    <source>
        <dbReference type="Proteomes" id="UP000547674"/>
    </source>
</evidence>
<dbReference type="GO" id="GO:0030170">
    <property type="term" value="F:pyridoxal phosphate binding"/>
    <property type="evidence" value="ECO:0007669"/>
    <property type="project" value="InterPro"/>
</dbReference>
<name>A0A7Y2H2Q7_UNCEI</name>
<evidence type="ECO:0000313" key="6">
    <source>
        <dbReference type="EMBL" id="NNF07266.1"/>
    </source>
</evidence>
<comment type="similarity">
    <text evidence="4">Belongs to the class-II pyridoxal-phosphate-dependent aminotransferase family.</text>
</comment>
<keyword evidence="6" id="KW-0032">Aminotransferase</keyword>
<comment type="cofactor">
    <cofactor evidence="1 4">
        <name>pyridoxal 5'-phosphate</name>
        <dbReference type="ChEBI" id="CHEBI:597326"/>
    </cofactor>
</comment>
<dbReference type="Proteomes" id="UP000547674">
    <property type="component" value="Unassembled WGS sequence"/>
</dbReference>
<reference evidence="6 7" key="1">
    <citation type="submission" date="2020-03" db="EMBL/GenBank/DDBJ databases">
        <title>Metabolic flexibility allows generalist bacteria to become dominant in a frequently disturbed ecosystem.</title>
        <authorList>
            <person name="Chen Y.-J."/>
            <person name="Leung P.M."/>
            <person name="Bay S.K."/>
            <person name="Hugenholtz P."/>
            <person name="Kessler A.J."/>
            <person name="Shelley G."/>
            <person name="Waite D.W."/>
            <person name="Cook P.L."/>
            <person name="Greening C."/>
        </authorList>
    </citation>
    <scope>NUCLEOTIDE SEQUENCE [LARGE SCALE GENOMIC DNA]</scope>
    <source>
        <strain evidence="6">SS_bin_28</strain>
    </source>
</reference>
<evidence type="ECO:0000256" key="1">
    <source>
        <dbReference type="ARBA" id="ARBA00001933"/>
    </source>
</evidence>
<proteinExistence type="inferred from homology"/>
<dbReference type="PANTHER" id="PTHR13693:SF3">
    <property type="entry name" value="LD36009P"/>
    <property type="match status" value="1"/>
</dbReference>
<feature type="domain" description="Aminotransferase class I/classII large" evidence="5">
    <location>
        <begin position="59"/>
        <end position="396"/>
    </location>
</feature>
<evidence type="ECO:0000256" key="3">
    <source>
        <dbReference type="ARBA" id="ARBA00022898"/>
    </source>
</evidence>
<dbReference type="Gene3D" id="3.90.1150.10">
    <property type="entry name" value="Aspartate Aminotransferase, domain 1"/>
    <property type="match status" value="1"/>
</dbReference>
<dbReference type="InterPro" id="IPR015421">
    <property type="entry name" value="PyrdxlP-dep_Trfase_major"/>
</dbReference>
<dbReference type="EMBL" id="JABDJR010000439">
    <property type="protein sequence ID" value="NNF07266.1"/>
    <property type="molecule type" value="Genomic_DNA"/>
</dbReference>
<dbReference type="PROSITE" id="PS00599">
    <property type="entry name" value="AA_TRANSFER_CLASS_2"/>
    <property type="match status" value="1"/>
</dbReference>
<dbReference type="Pfam" id="PF00155">
    <property type="entry name" value="Aminotran_1_2"/>
    <property type="match status" value="1"/>
</dbReference>
<accession>A0A7Y2H2Q7</accession>
<evidence type="ECO:0000256" key="2">
    <source>
        <dbReference type="ARBA" id="ARBA00022679"/>
    </source>
</evidence>
<dbReference type="PANTHER" id="PTHR13693">
    <property type="entry name" value="CLASS II AMINOTRANSFERASE/8-AMINO-7-OXONONANOATE SYNTHASE"/>
    <property type="match status" value="1"/>
</dbReference>
<dbReference type="InterPro" id="IPR015422">
    <property type="entry name" value="PyrdxlP-dep_Trfase_small"/>
</dbReference>
<dbReference type="Gene3D" id="3.40.640.10">
    <property type="entry name" value="Type I PLP-dependent aspartate aminotransferase-like (Major domain)"/>
    <property type="match status" value="1"/>
</dbReference>
<keyword evidence="2 6" id="KW-0808">Transferase</keyword>
<keyword evidence="3 4" id="KW-0663">Pyridoxal phosphate</keyword>